<dbReference type="AlphaFoldDB" id="A0A0D2CMD1"/>
<dbReference type="GeneID" id="27349603"/>
<proteinExistence type="predicted"/>
<reference evidence="3 4" key="1">
    <citation type="submission" date="2015-01" db="EMBL/GenBank/DDBJ databases">
        <title>The Genome Sequence of Cladophialophora immunda CBS83496.</title>
        <authorList>
            <consortium name="The Broad Institute Genomics Platform"/>
            <person name="Cuomo C."/>
            <person name="de Hoog S."/>
            <person name="Gorbushina A."/>
            <person name="Stielow B."/>
            <person name="Teixiera M."/>
            <person name="Abouelleil A."/>
            <person name="Chapman S.B."/>
            <person name="Priest M."/>
            <person name="Young S.K."/>
            <person name="Wortman J."/>
            <person name="Nusbaum C."/>
            <person name="Birren B."/>
        </authorList>
    </citation>
    <scope>NUCLEOTIDE SEQUENCE [LARGE SCALE GENOMIC DNA]</scope>
    <source>
        <strain evidence="3 4">CBS 83496</strain>
    </source>
</reference>
<gene>
    <name evidence="3" type="ORF">PV07_10409</name>
</gene>
<keyword evidence="2" id="KW-0472">Membrane</keyword>
<protein>
    <submittedName>
        <fullName evidence="3">Uncharacterized protein</fullName>
    </submittedName>
</protein>
<dbReference type="Proteomes" id="UP000054466">
    <property type="component" value="Unassembled WGS sequence"/>
</dbReference>
<feature type="compositionally biased region" description="Polar residues" evidence="1">
    <location>
        <begin position="32"/>
        <end position="44"/>
    </location>
</feature>
<feature type="region of interest" description="Disordered" evidence="1">
    <location>
        <begin position="23"/>
        <end position="85"/>
    </location>
</feature>
<dbReference type="EMBL" id="KN847045">
    <property type="protein sequence ID" value="KIW24709.1"/>
    <property type="molecule type" value="Genomic_DNA"/>
</dbReference>
<dbReference type="HOGENOM" id="CLU_1885545_0_0_1"/>
<feature type="compositionally biased region" description="Basic and acidic residues" evidence="1">
    <location>
        <begin position="48"/>
        <end position="64"/>
    </location>
</feature>
<name>A0A0D2CMD1_9EURO</name>
<keyword evidence="2" id="KW-1133">Transmembrane helix</keyword>
<feature type="transmembrane region" description="Helical" evidence="2">
    <location>
        <begin position="104"/>
        <end position="126"/>
    </location>
</feature>
<dbReference type="VEuPathDB" id="FungiDB:PV07_10409"/>
<accession>A0A0D2CMD1</accession>
<evidence type="ECO:0000313" key="4">
    <source>
        <dbReference type="Proteomes" id="UP000054466"/>
    </source>
</evidence>
<dbReference type="RefSeq" id="XP_016244925.1">
    <property type="nucleotide sequence ID" value="XM_016397734.1"/>
</dbReference>
<keyword evidence="4" id="KW-1185">Reference proteome</keyword>
<evidence type="ECO:0000256" key="2">
    <source>
        <dbReference type="SAM" id="Phobius"/>
    </source>
</evidence>
<keyword evidence="2" id="KW-0812">Transmembrane</keyword>
<evidence type="ECO:0000256" key="1">
    <source>
        <dbReference type="SAM" id="MobiDB-lite"/>
    </source>
</evidence>
<organism evidence="3 4">
    <name type="scientific">Cladophialophora immunda</name>
    <dbReference type="NCBI Taxonomy" id="569365"/>
    <lineage>
        <taxon>Eukaryota</taxon>
        <taxon>Fungi</taxon>
        <taxon>Dikarya</taxon>
        <taxon>Ascomycota</taxon>
        <taxon>Pezizomycotina</taxon>
        <taxon>Eurotiomycetes</taxon>
        <taxon>Chaetothyriomycetidae</taxon>
        <taxon>Chaetothyriales</taxon>
        <taxon>Herpotrichiellaceae</taxon>
        <taxon>Cladophialophora</taxon>
    </lineage>
</organism>
<sequence>MGVVDAQGIGMEWRDALQAQAARRIPSRGESQDQTNEIDASSSGVLAARDKPPTRLRRKVEGVNESHATPCHATRPTKNHTRRNPCSSQDLPTLLPYYMPPIDILPWACLLLFFSGFLSPFLPILIPRATGCRHT</sequence>
<evidence type="ECO:0000313" key="3">
    <source>
        <dbReference type="EMBL" id="KIW24709.1"/>
    </source>
</evidence>